<reference evidence="2" key="2">
    <citation type="submission" date="2018-03" db="EMBL/GenBank/DDBJ databases">
        <title>The Triticum urartu genome reveals the dynamic nature of wheat genome evolution.</title>
        <authorList>
            <person name="Ling H."/>
            <person name="Ma B."/>
            <person name="Shi X."/>
            <person name="Liu H."/>
            <person name="Dong L."/>
            <person name="Sun H."/>
            <person name="Cao Y."/>
            <person name="Gao Q."/>
            <person name="Zheng S."/>
            <person name="Li Y."/>
            <person name="Yu Y."/>
            <person name="Du H."/>
            <person name="Qi M."/>
            <person name="Li Y."/>
            <person name="Yu H."/>
            <person name="Cui Y."/>
            <person name="Wang N."/>
            <person name="Chen C."/>
            <person name="Wu H."/>
            <person name="Zhao Y."/>
            <person name="Zhang J."/>
            <person name="Li Y."/>
            <person name="Zhou W."/>
            <person name="Zhang B."/>
            <person name="Hu W."/>
            <person name="Eijk M."/>
            <person name="Tang J."/>
            <person name="Witsenboer H."/>
            <person name="Zhao S."/>
            <person name="Li Z."/>
            <person name="Zhang A."/>
            <person name="Wang D."/>
            <person name="Liang C."/>
        </authorList>
    </citation>
    <scope>NUCLEOTIDE SEQUENCE [LARGE SCALE GENOMIC DNA]</scope>
    <source>
        <strain evidence="2">cv. G1812</strain>
    </source>
</reference>
<dbReference type="Proteomes" id="UP000015106">
    <property type="component" value="Chromosome 1"/>
</dbReference>
<name>A0A8R7P309_TRIUA</name>
<reference evidence="2" key="3">
    <citation type="submission" date="2022-06" db="UniProtKB">
        <authorList>
            <consortium name="EnsemblPlants"/>
        </authorList>
    </citation>
    <scope>IDENTIFICATION</scope>
</reference>
<organism evidence="2 3">
    <name type="scientific">Triticum urartu</name>
    <name type="common">Red wild einkorn</name>
    <name type="synonym">Crithodium urartu</name>
    <dbReference type="NCBI Taxonomy" id="4572"/>
    <lineage>
        <taxon>Eukaryota</taxon>
        <taxon>Viridiplantae</taxon>
        <taxon>Streptophyta</taxon>
        <taxon>Embryophyta</taxon>
        <taxon>Tracheophyta</taxon>
        <taxon>Spermatophyta</taxon>
        <taxon>Magnoliopsida</taxon>
        <taxon>Liliopsida</taxon>
        <taxon>Poales</taxon>
        <taxon>Poaceae</taxon>
        <taxon>BOP clade</taxon>
        <taxon>Pooideae</taxon>
        <taxon>Triticodae</taxon>
        <taxon>Triticeae</taxon>
        <taxon>Triticinae</taxon>
        <taxon>Triticum</taxon>
    </lineage>
</organism>
<protein>
    <submittedName>
        <fullName evidence="2">Uncharacterized protein</fullName>
    </submittedName>
</protein>
<evidence type="ECO:0000313" key="2">
    <source>
        <dbReference type="EnsemblPlants" id="TuG1812G0100001805.01.T01"/>
    </source>
</evidence>
<accession>A0A8R7P309</accession>
<dbReference type="Gramene" id="TuG1812G0100001805.01.T01">
    <property type="protein sequence ID" value="TuG1812G0100001805.01.T01"/>
    <property type="gene ID" value="TuG1812G0100001805.01"/>
</dbReference>
<evidence type="ECO:0000256" key="1">
    <source>
        <dbReference type="SAM" id="MobiDB-lite"/>
    </source>
</evidence>
<keyword evidence="3" id="KW-1185">Reference proteome</keyword>
<sequence>MPASTTMEQKGRRCQNLARNGVNKRKDSLYQQVGDGDSQNGETLAYSMPYLPEVLKH</sequence>
<dbReference type="EnsemblPlants" id="TuG1812G0100001805.01.T01">
    <property type="protein sequence ID" value="TuG1812G0100001805.01.T01"/>
    <property type="gene ID" value="TuG1812G0100001805.01"/>
</dbReference>
<feature type="region of interest" description="Disordered" evidence="1">
    <location>
        <begin position="1"/>
        <end position="44"/>
    </location>
</feature>
<dbReference type="AlphaFoldDB" id="A0A8R7P309"/>
<proteinExistence type="predicted"/>
<reference evidence="3" key="1">
    <citation type="journal article" date="2013" name="Nature">
        <title>Draft genome of the wheat A-genome progenitor Triticum urartu.</title>
        <authorList>
            <person name="Ling H.Q."/>
            <person name="Zhao S."/>
            <person name="Liu D."/>
            <person name="Wang J."/>
            <person name="Sun H."/>
            <person name="Zhang C."/>
            <person name="Fan H."/>
            <person name="Li D."/>
            <person name="Dong L."/>
            <person name="Tao Y."/>
            <person name="Gao C."/>
            <person name="Wu H."/>
            <person name="Li Y."/>
            <person name="Cui Y."/>
            <person name="Guo X."/>
            <person name="Zheng S."/>
            <person name="Wang B."/>
            <person name="Yu K."/>
            <person name="Liang Q."/>
            <person name="Yang W."/>
            <person name="Lou X."/>
            <person name="Chen J."/>
            <person name="Feng M."/>
            <person name="Jian J."/>
            <person name="Zhang X."/>
            <person name="Luo G."/>
            <person name="Jiang Y."/>
            <person name="Liu J."/>
            <person name="Wang Z."/>
            <person name="Sha Y."/>
            <person name="Zhang B."/>
            <person name="Wu H."/>
            <person name="Tang D."/>
            <person name="Shen Q."/>
            <person name="Xue P."/>
            <person name="Zou S."/>
            <person name="Wang X."/>
            <person name="Liu X."/>
            <person name="Wang F."/>
            <person name="Yang Y."/>
            <person name="An X."/>
            <person name="Dong Z."/>
            <person name="Zhang K."/>
            <person name="Zhang X."/>
            <person name="Luo M.C."/>
            <person name="Dvorak J."/>
            <person name="Tong Y."/>
            <person name="Wang J."/>
            <person name="Yang H."/>
            <person name="Li Z."/>
            <person name="Wang D."/>
            <person name="Zhang A."/>
            <person name="Wang J."/>
        </authorList>
    </citation>
    <scope>NUCLEOTIDE SEQUENCE</scope>
    <source>
        <strain evidence="3">cv. G1812</strain>
    </source>
</reference>
<evidence type="ECO:0000313" key="3">
    <source>
        <dbReference type="Proteomes" id="UP000015106"/>
    </source>
</evidence>